<evidence type="ECO:0000259" key="1">
    <source>
        <dbReference type="Pfam" id="PF02036"/>
    </source>
</evidence>
<evidence type="ECO:0000313" key="2">
    <source>
        <dbReference type="EMBL" id="CAB4547219.1"/>
    </source>
</evidence>
<dbReference type="InterPro" id="IPR003033">
    <property type="entry name" value="SCP2_sterol-bd_dom"/>
</dbReference>
<gene>
    <name evidence="2" type="ORF">UFOPK1358_01384</name>
    <name evidence="3" type="ORF">UFOPK2766_00937</name>
    <name evidence="4" type="ORF">UFOPK3519_01735</name>
</gene>
<dbReference type="Gene3D" id="3.30.1050.10">
    <property type="entry name" value="SCP2 sterol-binding domain"/>
    <property type="match status" value="1"/>
</dbReference>
<proteinExistence type="predicted"/>
<dbReference type="InterPro" id="IPR036527">
    <property type="entry name" value="SCP2_sterol-bd_dom_sf"/>
</dbReference>
<reference evidence="2" key="1">
    <citation type="submission" date="2020-05" db="EMBL/GenBank/DDBJ databases">
        <authorList>
            <person name="Chiriac C."/>
            <person name="Salcher M."/>
            <person name="Ghai R."/>
            <person name="Kavagutti S V."/>
        </authorList>
    </citation>
    <scope>NUCLEOTIDE SEQUENCE</scope>
</reference>
<dbReference type="Pfam" id="PF02036">
    <property type="entry name" value="SCP2"/>
    <property type="match status" value="1"/>
</dbReference>
<dbReference type="EMBL" id="CAFBMG010000193">
    <property type="protein sequence ID" value="CAB4916870.1"/>
    <property type="molecule type" value="Genomic_DNA"/>
</dbReference>
<evidence type="ECO:0000313" key="4">
    <source>
        <dbReference type="EMBL" id="CAB4916870.1"/>
    </source>
</evidence>
<dbReference type="SUPFAM" id="SSF55718">
    <property type="entry name" value="SCP-like"/>
    <property type="match status" value="1"/>
</dbReference>
<protein>
    <submittedName>
        <fullName evidence="2">Unannotated protein</fullName>
    </submittedName>
</protein>
<dbReference type="EMBL" id="CAEZYU010000035">
    <property type="protein sequence ID" value="CAB4739579.1"/>
    <property type="molecule type" value="Genomic_DNA"/>
</dbReference>
<dbReference type="EMBL" id="CAEZSF010000148">
    <property type="protein sequence ID" value="CAB4547219.1"/>
    <property type="molecule type" value="Genomic_DNA"/>
</dbReference>
<sequence length="135" mass="14562">MTKYVFLTEEWIEQAKAIREESDVDATPPAHVMRMNQIITEVPFGDGEIKAHLDTSEGELKMDLGHLENPDLTVTLDYATAKAILVEGNPQVGMQAFMAGKIKVDGDITKLMAMQAGAADPSAAAVAAAIQEMTE</sequence>
<name>A0A6J6C9K7_9ZZZZ</name>
<dbReference type="AlphaFoldDB" id="A0A6J6C9K7"/>
<feature type="domain" description="SCP2" evidence="1">
    <location>
        <begin position="50"/>
        <end position="115"/>
    </location>
</feature>
<evidence type="ECO:0000313" key="3">
    <source>
        <dbReference type="EMBL" id="CAB4739579.1"/>
    </source>
</evidence>
<accession>A0A6J6C9K7</accession>
<organism evidence="2">
    <name type="scientific">freshwater metagenome</name>
    <dbReference type="NCBI Taxonomy" id="449393"/>
    <lineage>
        <taxon>unclassified sequences</taxon>
        <taxon>metagenomes</taxon>
        <taxon>ecological metagenomes</taxon>
    </lineage>
</organism>